<dbReference type="AlphaFoldDB" id="A0AAE0U4C5"/>
<evidence type="ECO:0000313" key="2">
    <source>
        <dbReference type="EMBL" id="KAK3390069.1"/>
    </source>
</evidence>
<dbReference type="SUPFAM" id="SSF89372">
    <property type="entry name" value="Fucose-specific lectin"/>
    <property type="match status" value="1"/>
</dbReference>
<evidence type="ECO:0008006" key="4">
    <source>
        <dbReference type="Google" id="ProtNLM"/>
    </source>
</evidence>
<keyword evidence="1" id="KW-1133">Transmembrane helix</keyword>
<comment type="caution">
    <text evidence="2">The sequence shown here is derived from an EMBL/GenBank/DDBJ whole genome shotgun (WGS) entry which is preliminary data.</text>
</comment>
<feature type="transmembrane region" description="Helical" evidence="1">
    <location>
        <begin position="114"/>
        <end position="137"/>
    </location>
</feature>
<reference evidence="2" key="1">
    <citation type="journal article" date="2023" name="Mol. Phylogenet. Evol.">
        <title>Genome-scale phylogeny and comparative genomics of the fungal order Sordariales.</title>
        <authorList>
            <person name="Hensen N."/>
            <person name="Bonometti L."/>
            <person name="Westerberg I."/>
            <person name="Brannstrom I.O."/>
            <person name="Guillou S."/>
            <person name="Cros-Aarteil S."/>
            <person name="Calhoun S."/>
            <person name="Haridas S."/>
            <person name="Kuo A."/>
            <person name="Mondo S."/>
            <person name="Pangilinan J."/>
            <person name="Riley R."/>
            <person name="LaButti K."/>
            <person name="Andreopoulos B."/>
            <person name="Lipzen A."/>
            <person name="Chen C."/>
            <person name="Yan M."/>
            <person name="Daum C."/>
            <person name="Ng V."/>
            <person name="Clum A."/>
            <person name="Steindorff A."/>
            <person name="Ohm R.A."/>
            <person name="Martin F."/>
            <person name="Silar P."/>
            <person name="Natvig D.O."/>
            <person name="Lalanne C."/>
            <person name="Gautier V."/>
            <person name="Ament-Velasquez S.L."/>
            <person name="Kruys A."/>
            <person name="Hutchinson M.I."/>
            <person name="Powell A.J."/>
            <person name="Barry K."/>
            <person name="Miller A.N."/>
            <person name="Grigoriev I.V."/>
            <person name="Debuchy R."/>
            <person name="Gladieux P."/>
            <person name="Hiltunen Thoren M."/>
            <person name="Johannesson H."/>
        </authorList>
    </citation>
    <scope>NUCLEOTIDE SEQUENCE</scope>
    <source>
        <strain evidence="2">CBS 232.78</strain>
    </source>
</reference>
<keyword evidence="1" id="KW-0472">Membrane</keyword>
<keyword evidence="3" id="KW-1185">Reference proteome</keyword>
<keyword evidence="1" id="KW-0812">Transmembrane</keyword>
<organism evidence="2 3">
    <name type="scientific">Podospora didyma</name>
    <dbReference type="NCBI Taxonomy" id="330526"/>
    <lineage>
        <taxon>Eukaryota</taxon>
        <taxon>Fungi</taxon>
        <taxon>Dikarya</taxon>
        <taxon>Ascomycota</taxon>
        <taxon>Pezizomycotina</taxon>
        <taxon>Sordariomycetes</taxon>
        <taxon>Sordariomycetidae</taxon>
        <taxon>Sordariales</taxon>
        <taxon>Podosporaceae</taxon>
        <taxon>Podospora</taxon>
    </lineage>
</organism>
<reference evidence="2" key="2">
    <citation type="submission" date="2023-06" db="EMBL/GenBank/DDBJ databases">
        <authorList>
            <consortium name="Lawrence Berkeley National Laboratory"/>
            <person name="Haridas S."/>
            <person name="Hensen N."/>
            <person name="Bonometti L."/>
            <person name="Westerberg I."/>
            <person name="Brannstrom I.O."/>
            <person name="Guillou S."/>
            <person name="Cros-Aarteil S."/>
            <person name="Calhoun S."/>
            <person name="Kuo A."/>
            <person name="Mondo S."/>
            <person name="Pangilinan J."/>
            <person name="Riley R."/>
            <person name="LaButti K."/>
            <person name="Andreopoulos B."/>
            <person name="Lipzen A."/>
            <person name="Chen C."/>
            <person name="Yanf M."/>
            <person name="Daum C."/>
            <person name="Ng V."/>
            <person name="Clum A."/>
            <person name="Steindorff A."/>
            <person name="Ohm R."/>
            <person name="Martin F."/>
            <person name="Silar P."/>
            <person name="Natvig D."/>
            <person name="Lalanne C."/>
            <person name="Gautier V."/>
            <person name="Ament-velasquez S.L."/>
            <person name="Kruys A."/>
            <person name="Hutchinson M.I."/>
            <person name="Powell A.J."/>
            <person name="Barry K."/>
            <person name="Miller A.N."/>
            <person name="Grigoriev I.V."/>
            <person name="Debuchy R."/>
            <person name="Gladieux P."/>
            <person name="Thoren M.H."/>
            <person name="Johannesson H."/>
        </authorList>
    </citation>
    <scope>NUCLEOTIDE SEQUENCE</scope>
    <source>
        <strain evidence="2">CBS 232.78</strain>
    </source>
</reference>
<evidence type="ECO:0000256" key="1">
    <source>
        <dbReference type="SAM" id="Phobius"/>
    </source>
</evidence>
<dbReference type="Gene3D" id="2.120.10.70">
    <property type="entry name" value="Fucose-specific lectin"/>
    <property type="match status" value="1"/>
</dbReference>
<evidence type="ECO:0000313" key="3">
    <source>
        <dbReference type="Proteomes" id="UP001285441"/>
    </source>
</evidence>
<sequence length="485" mass="52409">MARNITAGLGGGPDSDAMSELEDKVHLERHSRIREFVAPVHSAKGGYQPTAPLERGGFNITPPYVADPFDNGVAELGNKARVRSRKPSKEPSESWSWFREIRTRFHNLSNRARVILGIIIILTLAGAVVGGVAGGLLPKNKQLGTVTTSNILSSSKLAATKWTDEKGNPVYTVYFQNLNGHLMMSQWAGVTKFWNVTNIRAALGASSESILPRNGTAIAVDHSPTGDSANLRFLNDAEHLDFVVGGRDGRWKLGDRTNLGAVAAPGSQIAALSDGCTSNCTNSSIILYQSEQQVVMTLRHKFATTSWDTYSWDQSVVKDVDSPLAIVPFRPDNSVSTDPVGQRVYMGINGRLVESVRNGSDAFAPFNRGQEFPLADPGSTEPYKSPWLSATSWASSPSAGLQNVLLALLFKNGSVVVHWYDQGKGAWLQGNPAVANVSAMAVHDGMRAYCVQQGVLREYLIDQSDPQRWTLNGNVTTTVGTGGNK</sequence>
<dbReference type="EMBL" id="JAULSW010000002">
    <property type="protein sequence ID" value="KAK3390069.1"/>
    <property type="molecule type" value="Genomic_DNA"/>
</dbReference>
<accession>A0AAE0U4C5</accession>
<dbReference type="Proteomes" id="UP001285441">
    <property type="component" value="Unassembled WGS sequence"/>
</dbReference>
<name>A0AAE0U4C5_9PEZI</name>
<protein>
    <recommendedName>
        <fullName evidence="4">Fucose-specific lectin</fullName>
    </recommendedName>
</protein>
<gene>
    <name evidence="2" type="ORF">B0H63DRAFT_557093</name>
</gene>
<proteinExistence type="predicted"/>